<dbReference type="InterPro" id="IPR013766">
    <property type="entry name" value="Thioredoxin_domain"/>
</dbReference>
<feature type="signal peptide" evidence="3">
    <location>
        <begin position="1"/>
        <end position="19"/>
    </location>
</feature>
<dbReference type="PROSITE" id="PS51352">
    <property type="entry name" value="THIOREDOXIN_2"/>
    <property type="match status" value="1"/>
</dbReference>
<feature type="chain" id="PRO_5014988505" description="Thioredoxin domain-containing protein" evidence="3">
    <location>
        <begin position="20"/>
        <end position="403"/>
    </location>
</feature>
<comment type="caution">
    <text evidence="5">The sequence shown here is derived from an EMBL/GenBank/DDBJ whole genome shotgun (WGS) entry which is preliminary data.</text>
</comment>
<evidence type="ECO:0000256" key="1">
    <source>
        <dbReference type="ARBA" id="ARBA00022729"/>
    </source>
</evidence>
<dbReference type="SUPFAM" id="SSF48452">
    <property type="entry name" value="TPR-like"/>
    <property type="match status" value="1"/>
</dbReference>
<dbReference type="OrthoDB" id="1099736at2"/>
<dbReference type="Proteomes" id="UP000233535">
    <property type="component" value="Unassembled WGS sequence"/>
</dbReference>
<dbReference type="Gene3D" id="3.40.30.10">
    <property type="entry name" value="Glutaredoxin"/>
    <property type="match status" value="1"/>
</dbReference>
<dbReference type="PANTHER" id="PTHR15337:SF11">
    <property type="entry name" value="THIOREDOXIN DOMAIN-CONTAINING PROTEIN"/>
    <property type="match status" value="1"/>
</dbReference>
<keyword evidence="2" id="KW-0676">Redox-active center</keyword>
<evidence type="ECO:0000313" key="6">
    <source>
        <dbReference type="Proteomes" id="UP000233535"/>
    </source>
</evidence>
<dbReference type="PANTHER" id="PTHR15337">
    <property type="entry name" value="ANTERIOR GRADIENT PROTEIN-RELATED"/>
    <property type="match status" value="1"/>
</dbReference>
<evidence type="ECO:0000256" key="3">
    <source>
        <dbReference type="SAM" id="SignalP"/>
    </source>
</evidence>
<dbReference type="SUPFAM" id="SSF52833">
    <property type="entry name" value="Thioredoxin-like"/>
    <property type="match status" value="1"/>
</dbReference>
<dbReference type="EMBL" id="MVDD01000004">
    <property type="protein sequence ID" value="PKQ63937.1"/>
    <property type="molecule type" value="Genomic_DNA"/>
</dbReference>
<keyword evidence="6" id="KW-1185">Reference proteome</keyword>
<proteinExistence type="predicted"/>
<evidence type="ECO:0000313" key="5">
    <source>
        <dbReference type="EMBL" id="PKQ63937.1"/>
    </source>
</evidence>
<organism evidence="5 6">
    <name type="scientific">Labilibaculum filiforme</name>
    <dbReference type="NCBI Taxonomy" id="1940526"/>
    <lineage>
        <taxon>Bacteria</taxon>
        <taxon>Pseudomonadati</taxon>
        <taxon>Bacteroidota</taxon>
        <taxon>Bacteroidia</taxon>
        <taxon>Marinilabiliales</taxon>
        <taxon>Marinifilaceae</taxon>
        <taxon>Labilibaculum</taxon>
    </lineage>
</organism>
<dbReference type="GO" id="GO:0006950">
    <property type="term" value="P:response to stress"/>
    <property type="evidence" value="ECO:0007669"/>
    <property type="project" value="UniProtKB-ARBA"/>
</dbReference>
<dbReference type="Pfam" id="PF03190">
    <property type="entry name" value="Thioredox_DsbH"/>
    <property type="match status" value="1"/>
</dbReference>
<keyword evidence="1 3" id="KW-0732">Signal</keyword>
<evidence type="ECO:0000259" key="4">
    <source>
        <dbReference type="PROSITE" id="PS51352"/>
    </source>
</evidence>
<dbReference type="RefSeq" id="WP_101260885.1">
    <property type="nucleotide sequence ID" value="NZ_MVDD01000004.1"/>
</dbReference>
<name>A0A2N3I0Z8_9BACT</name>
<feature type="domain" description="Thioredoxin" evidence="4">
    <location>
        <begin position="8"/>
        <end position="135"/>
    </location>
</feature>
<sequence length="403" mass="46139">MKKILISLLVVLYTSSAFAQGIEFEHITFDEALAKAKTENKLVFLDCYTAWCGPCKWLAKTIFPIKEVGDYFNKNFVNIKMDMEKGEGPRVQKMYSQINSYPTLLFINSNGAVVHAIKAASDASSLIEEAKKALDPSKRIDVMEAKYESGERASGFMLNYLVAIANQGNKEKFERLGNEYLSNLSNEDLIDKTNFEILRMLDFEYEGSRCLFVKNHKEEFVKVSSIKEVDQYLFYAHTTYVGKLMSKREVTFEALDEALKNYLSEFSSRGEGIARMGYKEYYLRHKMFDAYFNLTNKYIANDFAISNEEGVYCIISSVYGIALDSESKDIEGADEWVISNCERAIKLSPDTAEPYLFLASVYKRQNKKELAVEKVNIYLDKMKVLGMELKHDKLEIVEAIKAM</sequence>
<protein>
    <recommendedName>
        <fullName evidence="4">Thioredoxin domain-containing protein</fullName>
    </recommendedName>
</protein>
<dbReference type="InterPro" id="IPR051099">
    <property type="entry name" value="AGR/TXD"/>
</dbReference>
<dbReference type="InterPro" id="IPR004879">
    <property type="entry name" value="Ssp411-like_TRX"/>
</dbReference>
<dbReference type="InterPro" id="IPR036249">
    <property type="entry name" value="Thioredoxin-like_sf"/>
</dbReference>
<dbReference type="Gene3D" id="1.25.40.10">
    <property type="entry name" value="Tetratricopeptide repeat domain"/>
    <property type="match status" value="1"/>
</dbReference>
<reference evidence="5 6" key="1">
    <citation type="journal article" date="2017" name="Front. Microbiol.">
        <title>Labilibaculum manganireducens gen. nov., sp. nov. and Labilibaculum filiforme sp. nov., Novel Bacteroidetes Isolated from Subsurface Sediments of the Baltic Sea.</title>
        <authorList>
            <person name="Vandieken V."/>
            <person name="Marshall I.P."/>
            <person name="Niemann H."/>
            <person name="Engelen B."/>
            <person name="Cypionka H."/>
        </authorList>
    </citation>
    <scope>NUCLEOTIDE SEQUENCE [LARGE SCALE GENOMIC DNA]</scope>
    <source>
        <strain evidence="5 6">59.16B</strain>
    </source>
</reference>
<dbReference type="AlphaFoldDB" id="A0A2N3I0Z8"/>
<evidence type="ECO:0000256" key="2">
    <source>
        <dbReference type="ARBA" id="ARBA00023284"/>
    </source>
</evidence>
<gene>
    <name evidence="5" type="ORF">BZG02_07960</name>
</gene>
<accession>A0A2N3I0Z8</accession>
<dbReference type="InterPro" id="IPR017937">
    <property type="entry name" value="Thioredoxin_CS"/>
</dbReference>
<dbReference type="InterPro" id="IPR011990">
    <property type="entry name" value="TPR-like_helical_dom_sf"/>
</dbReference>
<dbReference type="PROSITE" id="PS00194">
    <property type="entry name" value="THIOREDOXIN_1"/>
    <property type="match status" value="1"/>
</dbReference>